<accession>A0A7Y3RAI6</accession>
<dbReference type="EMBL" id="JABEVX010000004">
    <property type="protein sequence ID" value="NNT72367.1"/>
    <property type="molecule type" value="Genomic_DNA"/>
</dbReference>
<organism evidence="1 2">
    <name type="scientific">Flavobacterium rivulicola</name>
    <dbReference type="NCBI Taxonomy" id="2732161"/>
    <lineage>
        <taxon>Bacteria</taxon>
        <taxon>Pseudomonadati</taxon>
        <taxon>Bacteroidota</taxon>
        <taxon>Flavobacteriia</taxon>
        <taxon>Flavobacteriales</taxon>
        <taxon>Flavobacteriaceae</taxon>
        <taxon>Flavobacterium</taxon>
    </lineage>
</organism>
<reference evidence="1 2" key="1">
    <citation type="submission" date="2020-05" db="EMBL/GenBank/DDBJ databases">
        <title>Draft genome of Flavobacterium sp. IMCC34852.</title>
        <authorList>
            <person name="Song J."/>
            <person name="Cho J.-C."/>
        </authorList>
    </citation>
    <scope>NUCLEOTIDE SEQUENCE [LARGE SCALE GENOMIC DNA]</scope>
    <source>
        <strain evidence="1 2">IMCC34852</strain>
    </source>
</reference>
<dbReference type="AlphaFoldDB" id="A0A7Y3RAI6"/>
<evidence type="ECO:0000313" key="2">
    <source>
        <dbReference type="Proteomes" id="UP000536509"/>
    </source>
</evidence>
<keyword evidence="2" id="KW-1185">Reference proteome</keyword>
<comment type="caution">
    <text evidence="1">The sequence shown here is derived from an EMBL/GenBank/DDBJ whole genome shotgun (WGS) entry which is preliminary data.</text>
</comment>
<evidence type="ECO:0000313" key="1">
    <source>
        <dbReference type="EMBL" id="NNT72367.1"/>
    </source>
</evidence>
<sequence length="241" mass="28480">MRFLIIILILMFGSCSKNETTKTGRLKIIPVYCKYDNRHIPKNKFKLFKKEENSSKIKTIEEYEILSNNFIILNLEYGKYYIEYVTIYNQKNTVQLTINEPELKKVELCLDYLDYESNKNVLLIDELKNGENLLLEFFHEGCFSTFDKPVKFNLSKVNNKIVAEYNGKRYTLTKAQIELFREFEIELRSNHTGWCSSQDTYHLFNNKSYQIYEVKDSSGLWRGFDNLLKLLKITTTNSSLG</sequence>
<protein>
    <recommendedName>
        <fullName evidence="3">Lipoprotein</fullName>
    </recommendedName>
</protein>
<proteinExistence type="predicted"/>
<dbReference type="Proteomes" id="UP000536509">
    <property type="component" value="Unassembled WGS sequence"/>
</dbReference>
<gene>
    <name evidence="1" type="ORF">HKT18_09090</name>
</gene>
<evidence type="ECO:0008006" key="3">
    <source>
        <dbReference type="Google" id="ProtNLM"/>
    </source>
</evidence>
<name>A0A7Y3RAI6_9FLAO</name>
<dbReference type="PROSITE" id="PS51257">
    <property type="entry name" value="PROKAR_LIPOPROTEIN"/>
    <property type="match status" value="1"/>
</dbReference>
<dbReference type="RefSeq" id="WP_171222543.1">
    <property type="nucleotide sequence ID" value="NZ_CP121446.1"/>
</dbReference>